<dbReference type="OrthoDB" id="1110367at2"/>
<dbReference type="AlphaFoldDB" id="A0A4Q9Z1J1"/>
<dbReference type="InterPro" id="IPR052574">
    <property type="entry name" value="CDIRP"/>
</dbReference>
<evidence type="ECO:0000259" key="4">
    <source>
        <dbReference type="Pfam" id="PF18962"/>
    </source>
</evidence>
<keyword evidence="2" id="KW-0732">Signal</keyword>
<dbReference type="RefSeq" id="WP_131475526.1">
    <property type="nucleotide sequence ID" value="NZ_SJPE01000004.1"/>
</dbReference>
<dbReference type="GO" id="GO:0035591">
    <property type="term" value="F:signaling adaptor activity"/>
    <property type="evidence" value="ECO:0007669"/>
    <property type="project" value="TreeGrafter"/>
</dbReference>
<dbReference type="PANTHER" id="PTHR47566">
    <property type="match status" value="1"/>
</dbReference>
<dbReference type="SUPFAM" id="SSF52058">
    <property type="entry name" value="L domain-like"/>
    <property type="match status" value="1"/>
</dbReference>
<evidence type="ECO:0000313" key="7">
    <source>
        <dbReference type="Proteomes" id="UP000293300"/>
    </source>
</evidence>
<gene>
    <name evidence="6" type="ORF">EZL74_05130</name>
</gene>
<organism evidence="6 7">
    <name type="scientific">Flavobacterium silvisoli</name>
    <dbReference type="NCBI Taxonomy" id="2529433"/>
    <lineage>
        <taxon>Bacteria</taxon>
        <taxon>Pseudomonadati</taxon>
        <taxon>Bacteroidota</taxon>
        <taxon>Flavobacteriia</taxon>
        <taxon>Flavobacteriales</taxon>
        <taxon>Flavobacteriaceae</taxon>
        <taxon>Flavobacterium</taxon>
    </lineage>
</organism>
<dbReference type="InterPro" id="IPR047589">
    <property type="entry name" value="DUF11_rpt"/>
</dbReference>
<evidence type="ECO:0000259" key="5">
    <source>
        <dbReference type="Pfam" id="PF24595"/>
    </source>
</evidence>
<keyword evidence="7" id="KW-1185">Reference proteome</keyword>
<protein>
    <submittedName>
        <fullName evidence="6">T9SS type A sorting domain-containing protein</fullName>
    </submittedName>
</protein>
<dbReference type="NCBIfam" id="TIGR04183">
    <property type="entry name" value="Por_Secre_tail"/>
    <property type="match status" value="1"/>
</dbReference>
<evidence type="ECO:0000313" key="6">
    <source>
        <dbReference type="EMBL" id="TBX70130.1"/>
    </source>
</evidence>
<feature type="domain" description="DUF7619" evidence="5">
    <location>
        <begin position="599"/>
        <end position="730"/>
    </location>
</feature>
<sequence>MKLKYLYLLLFFTVCFGNAQIINFTDANFKTRLLSATTSNGIAKNQAGASVVIDTNGDSQIQVSEALVIYQLTANGASITSMGGIEYFTNLRKFGSNGTSITSLNINTLTNLTDLSVTSSQLASLSISGLSNLVNLSCNDNKLTSINLSGLSSLVYFKCSNNLLTSLNINNMTSLVNLYCYENQLTSLDLSGMPLLDEVYSYSNQLTSLNLAGCSSLKRLYTYSNVLTALDVSSCPILFELQCYSNNLSTLNLSNHQQLAWVDCNTNLLTSINVQGCINMTELKADHNLLTTLDISDTKVGTLYVNNNQLTSLFVKNGTFETLFYIMNNPNLSYICCDESQLTSVQNAIVTFGIPFCTVNTYCSFTPGGNLYGTLRGNVRIDSDENGCDVNDYNYPSMKFKVVSGSTTANYYADNSGFYRIALPNGSYTVTPQFENSSYYTISPINFALTFPNVVNPQIQDFCVTPSGIHNDLEITILPIGRARPGFDASYKIIYKNKGNHIQDGSINLSFDDTTLDFVNATPAIQSTSVNNLNWSFSNLHPFETRVINLTFNLNSPVEIPPLSAGGTLHYTATIAGAVDETPNDNISTLNQIIVNSLDPNDKTCIEGTTITPSMVGEYVHYVIRFENSGTANAENIVVKDMIDITKFDMDSLIPLSGSAPFETRVANTNRVEFIFENINLPFDDANNDGYVAFKIKTKPTLVVGSTFANSASIFFDYNAPIVTNTFTTTVQALATQDFDFNTYFSVYPVPAQQILNLQTKEMIEIKSIEIYNLLGQMVIAIPNAVSISTVDVAYLKAGTYFIKVNTSKGTANTKFVKE</sequence>
<keyword evidence="3" id="KW-0677">Repeat</keyword>
<accession>A0A4Q9Z1J1</accession>
<evidence type="ECO:0000256" key="3">
    <source>
        <dbReference type="ARBA" id="ARBA00022737"/>
    </source>
</evidence>
<dbReference type="InterPro" id="IPR055353">
    <property type="entry name" value="DUF7619"/>
</dbReference>
<keyword evidence="1" id="KW-0433">Leucine-rich repeat</keyword>
<dbReference type="Pfam" id="PF18962">
    <property type="entry name" value="Por_Secre_tail"/>
    <property type="match status" value="1"/>
</dbReference>
<dbReference type="Proteomes" id="UP000293300">
    <property type="component" value="Unassembled WGS sequence"/>
</dbReference>
<dbReference type="InterPro" id="IPR026444">
    <property type="entry name" value="Secre_tail"/>
</dbReference>
<dbReference type="EMBL" id="SJPE01000004">
    <property type="protein sequence ID" value="TBX70130.1"/>
    <property type="molecule type" value="Genomic_DNA"/>
</dbReference>
<feature type="domain" description="Secretion system C-terminal sorting" evidence="4">
    <location>
        <begin position="747"/>
        <end position="817"/>
    </location>
</feature>
<evidence type="ECO:0000256" key="1">
    <source>
        <dbReference type="ARBA" id="ARBA00022614"/>
    </source>
</evidence>
<reference evidence="6 7" key="1">
    <citation type="submission" date="2019-02" db="EMBL/GenBank/DDBJ databases">
        <title>Flavobacterium sp. RD-2-33 isolated from forest soil.</title>
        <authorList>
            <person name="Chaudhary D.K."/>
        </authorList>
    </citation>
    <scope>NUCLEOTIDE SEQUENCE [LARGE SCALE GENOMIC DNA]</scope>
    <source>
        <strain evidence="6 7">RD-2-33</strain>
    </source>
</reference>
<dbReference type="InterPro" id="IPR032675">
    <property type="entry name" value="LRR_dom_sf"/>
</dbReference>
<dbReference type="Gene3D" id="3.80.10.10">
    <property type="entry name" value="Ribonuclease Inhibitor"/>
    <property type="match status" value="1"/>
</dbReference>
<dbReference type="Pfam" id="PF24595">
    <property type="entry name" value="DUF7619"/>
    <property type="match status" value="1"/>
</dbReference>
<dbReference type="NCBIfam" id="TIGR01451">
    <property type="entry name" value="B_ant_repeat"/>
    <property type="match status" value="1"/>
</dbReference>
<dbReference type="PANTHER" id="PTHR47566:SF1">
    <property type="entry name" value="PROTEIN NUD1"/>
    <property type="match status" value="1"/>
</dbReference>
<evidence type="ECO:0000256" key="2">
    <source>
        <dbReference type="ARBA" id="ARBA00022729"/>
    </source>
</evidence>
<name>A0A4Q9Z1J1_9FLAO</name>
<proteinExistence type="predicted"/>
<comment type="caution">
    <text evidence="6">The sequence shown here is derived from an EMBL/GenBank/DDBJ whole genome shotgun (WGS) entry which is preliminary data.</text>
</comment>